<dbReference type="GO" id="GO:0005524">
    <property type="term" value="F:ATP binding"/>
    <property type="evidence" value="ECO:0007669"/>
    <property type="project" value="UniProtKB-UniRule"/>
</dbReference>
<sequence length="541" mass="56874">MAKIIAFDEEARRGLERGMNQLADAVKVTLGPKGRNVVLEKKWGAPTITNDGVSIAKEIELEDPYEKIGAELVKEVAKKTDDVAGDGTTTATVLAQALVKEGLRNVAAGANPMALKRGIEKAVEAVSAALLEQAKDVETKEQIASTASISAADTQIGELIAEAMDKVGKEGVITVEESQTFGLELELTEGMRFDKGYISAYFATDMERMEAVLDDPYILIANSKISNVKDLLPLLEKVMQSGKPLLIIAEDVEGEALSTLVVNKIRGTFKSVAVKAPGFGDRRKAMLGDIAILTGGEVISEEVGLKLENATLDLLGRARKVVITKDETTIVDGSGSADQVAGRVNQIRAEIENSDSDYDREKLQERLAKLAGGVAVIKAGAATEVELKERKHRIEDAVRNAKAAVEEGIVAGGGVALLQASQVFEKLELDGDEATGANAVKLALEAPLKQIAVNGGLEGGVVVEKVRNLTVGHGLNAATGEYVDMIAEGIIDPAKVTRSALQNAASIAALFLTTEAVIADKPEKAGAAPAGGGMPGGDMDF</sequence>
<dbReference type="EMBL" id="BMSL01000003">
    <property type="protein sequence ID" value="GGS28604.1"/>
    <property type="molecule type" value="Genomic_DNA"/>
</dbReference>
<dbReference type="PROSITE" id="PS00296">
    <property type="entry name" value="CHAPERONINS_CPN60"/>
    <property type="match status" value="1"/>
</dbReference>
<evidence type="ECO:0000256" key="2">
    <source>
        <dbReference type="ARBA" id="ARBA00004241"/>
    </source>
</evidence>
<keyword evidence="7 9" id="KW-0413">Isomerase</keyword>
<dbReference type="GO" id="GO:0051082">
    <property type="term" value="F:unfolded protein binding"/>
    <property type="evidence" value="ECO:0007669"/>
    <property type="project" value="UniProtKB-UniRule"/>
</dbReference>
<evidence type="ECO:0000256" key="7">
    <source>
        <dbReference type="ARBA" id="ARBA00023235"/>
    </source>
</evidence>
<comment type="caution">
    <text evidence="9">Lacks conserved residue(s) required for the propagation of feature annotation.</text>
</comment>
<dbReference type="NCBIfam" id="NF000592">
    <property type="entry name" value="PRK00013.1"/>
    <property type="match status" value="1"/>
</dbReference>
<feature type="binding site" evidence="9">
    <location>
        <begin position="29"/>
        <end position="32"/>
    </location>
    <ligand>
        <name>ATP</name>
        <dbReference type="ChEBI" id="CHEBI:30616"/>
    </ligand>
</feature>
<dbReference type="SUPFAM" id="SSF52029">
    <property type="entry name" value="GroEL apical domain-like"/>
    <property type="match status" value="1"/>
</dbReference>
<dbReference type="PRINTS" id="PR00298">
    <property type="entry name" value="CHAPERONIN60"/>
</dbReference>
<feature type="binding site" evidence="9">
    <location>
        <position position="492"/>
    </location>
    <ligand>
        <name>ATP</name>
        <dbReference type="ChEBI" id="CHEBI:30616"/>
    </ligand>
</feature>
<dbReference type="InterPro" id="IPR027413">
    <property type="entry name" value="GROEL-like_equatorial_sf"/>
</dbReference>
<dbReference type="EC" id="5.6.1.7" evidence="9"/>
<dbReference type="SUPFAM" id="SSF48592">
    <property type="entry name" value="GroEL equatorial domain-like"/>
    <property type="match status" value="1"/>
</dbReference>
<dbReference type="InterPro" id="IPR018370">
    <property type="entry name" value="Chaperonin_Cpn60_CS"/>
</dbReference>
<comment type="subunit">
    <text evidence="9 11">Forms a cylinder of 14 subunits composed of two heptameric rings stacked back-to-back. Interacts with the co-chaperonin GroES.</text>
</comment>
<dbReference type="GO" id="GO:0009986">
    <property type="term" value="C:cell surface"/>
    <property type="evidence" value="ECO:0007669"/>
    <property type="project" value="UniProtKB-SubCell"/>
</dbReference>
<dbReference type="FunFam" id="3.50.7.10:FF:000001">
    <property type="entry name" value="60 kDa chaperonin"/>
    <property type="match status" value="1"/>
</dbReference>
<proteinExistence type="inferred from homology"/>
<dbReference type="GO" id="GO:0016853">
    <property type="term" value="F:isomerase activity"/>
    <property type="evidence" value="ECO:0007669"/>
    <property type="project" value="UniProtKB-KW"/>
</dbReference>
<comment type="caution">
    <text evidence="12">The sequence shown here is derived from an EMBL/GenBank/DDBJ whole genome shotgun (WGS) entry which is preliminary data.</text>
</comment>
<dbReference type="Gene3D" id="3.30.260.10">
    <property type="entry name" value="TCP-1-like chaperonin intermediate domain"/>
    <property type="match status" value="1"/>
</dbReference>
<dbReference type="Gene3D" id="3.50.7.10">
    <property type="entry name" value="GroEL"/>
    <property type="match status" value="1"/>
</dbReference>
<evidence type="ECO:0000313" key="12">
    <source>
        <dbReference type="EMBL" id="GGS28604.1"/>
    </source>
</evidence>
<gene>
    <name evidence="12" type="primary">groL2</name>
    <name evidence="9" type="synonym">groEL</name>
    <name evidence="9" type="synonym">groL</name>
    <name evidence="12" type="ORF">GCM10010238_16610</name>
</gene>
<reference evidence="12" key="1">
    <citation type="journal article" date="2014" name="Int. J. Syst. Evol. Microbiol.">
        <title>Complete genome sequence of Corynebacterium casei LMG S-19264T (=DSM 44701T), isolated from a smear-ripened cheese.</title>
        <authorList>
            <consortium name="US DOE Joint Genome Institute (JGI-PGF)"/>
            <person name="Walter F."/>
            <person name="Albersmeier A."/>
            <person name="Kalinowski J."/>
            <person name="Ruckert C."/>
        </authorList>
    </citation>
    <scope>NUCLEOTIDE SEQUENCE</scope>
    <source>
        <strain evidence="12">JCM 4234</strain>
    </source>
</reference>
<evidence type="ECO:0000256" key="6">
    <source>
        <dbReference type="ARBA" id="ARBA00023186"/>
    </source>
</evidence>
<evidence type="ECO:0000256" key="11">
    <source>
        <dbReference type="RuleBase" id="RU000419"/>
    </source>
</evidence>
<dbReference type="GO" id="GO:0042603">
    <property type="term" value="C:capsule"/>
    <property type="evidence" value="ECO:0007669"/>
    <property type="project" value="UniProtKB-SubCell"/>
</dbReference>
<dbReference type="InterPro" id="IPR002423">
    <property type="entry name" value="Cpn60/GroEL/TCP-1"/>
</dbReference>
<comment type="function">
    <text evidence="9 11">Together with its co-chaperonin GroES, plays an essential role in assisting protein folding. The GroEL-GroES system forms a nano-cage that allows encapsulation of the non-native substrate proteins and provides a physical environment optimized to promote and accelerate protein folding.</text>
</comment>
<keyword evidence="13" id="KW-1185">Reference proteome</keyword>
<feature type="binding site" evidence="9">
    <location>
        <position position="413"/>
    </location>
    <ligand>
        <name>ATP</name>
        <dbReference type="ChEBI" id="CHEBI:30616"/>
    </ligand>
</feature>
<dbReference type="PANTHER" id="PTHR45633">
    <property type="entry name" value="60 KDA HEAT SHOCK PROTEIN, MITOCHONDRIAL"/>
    <property type="match status" value="1"/>
</dbReference>
<dbReference type="Gene3D" id="1.10.560.10">
    <property type="entry name" value="GroEL-like equatorial domain"/>
    <property type="match status" value="1"/>
</dbReference>
<dbReference type="GO" id="GO:0009408">
    <property type="term" value="P:response to heat"/>
    <property type="evidence" value="ECO:0007669"/>
    <property type="project" value="UniProtKB-ARBA"/>
</dbReference>
<dbReference type="GO" id="GO:0005737">
    <property type="term" value="C:cytoplasm"/>
    <property type="evidence" value="ECO:0007669"/>
    <property type="project" value="UniProtKB-SubCell"/>
</dbReference>
<dbReference type="HAMAP" id="MF_00600">
    <property type="entry name" value="CH60"/>
    <property type="match status" value="1"/>
</dbReference>
<protein>
    <recommendedName>
        <fullName evidence="9">Chaperonin GroEL</fullName>
        <ecNumber evidence="9">5.6.1.7</ecNumber>
    </recommendedName>
    <alternativeName>
        <fullName evidence="9">60 kDa chaperonin</fullName>
    </alternativeName>
    <alternativeName>
        <fullName evidence="9">Chaperonin-60</fullName>
        <shortName evidence="9">Cpn60</shortName>
    </alternativeName>
</protein>
<evidence type="ECO:0000256" key="10">
    <source>
        <dbReference type="RuleBase" id="RU000418"/>
    </source>
</evidence>
<dbReference type="NCBIfam" id="NF009488">
    <property type="entry name" value="PRK12850.1"/>
    <property type="match status" value="1"/>
</dbReference>
<feature type="binding site" evidence="9">
    <location>
        <begin position="476"/>
        <end position="478"/>
    </location>
    <ligand>
        <name>ATP</name>
        <dbReference type="ChEBI" id="CHEBI:30616"/>
    </ligand>
</feature>
<dbReference type="CDD" id="cd03344">
    <property type="entry name" value="GroEL"/>
    <property type="match status" value="1"/>
</dbReference>
<evidence type="ECO:0000256" key="4">
    <source>
        <dbReference type="ARBA" id="ARBA00022741"/>
    </source>
</evidence>
<keyword evidence="9" id="KW-0963">Cytoplasm</keyword>
<evidence type="ECO:0000256" key="8">
    <source>
        <dbReference type="ARBA" id="ARBA00025702"/>
    </source>
</evidence>
<evidence type="ECO:0000256" key="5">
    <source>
        <dbReference type="ARBA" id="ARBA00022840"/>
    </source>
</evidence>
<dbReference type="Pfam" id="PF00118">
    <property type="entry name" value="Cpn60_TCP1"/>
    <property type="match status" value="1"/>
</dbReference>
<dbReference type="NCBIfam" id="NF009489">
    <property type="entry name" value="PRK12851.1"/>
    <property type="match status" value="1"/>
</dbReference>
<dbReference type="InterPro" id="IPR027410">
    <property type="entry name" value="TCP-1-like_intermed_sf"/>
</dbReference>
<keyword evidence="6 9" id="KW-0143">Chaperone</keyword>
<comment type="similarity">
    <text evidence="3 9 10">Belongs to the chaperonin (HSP60) family.</text>
</comment>
<keyword evidence="5 9" id="KW-0067">ATP-binding</keyword>
<reference evidence="12" key="2">
    <citation type="submission" date="2020-09" db="EMBL/GenBank/DDBJ databases">
        <authorList>
            <person name="Sun Q."/>
            <person name="Ohkuma M."/>
        </authorList>
    </citation>
    <scope>NUCLEOTIDE SEQUENCE</scope>
    <source>
        <strain evidence="12">JCM 4234</strain>
    </source>
</reference>
<dbReference type="NCBIfam" id="TIGR02348">
    <property type="entry name" value="GroEL"/>
    <property type="match status" value="1"/>
</dbReference>
<dbReference type="SUPFAM" id="SSF54849">
    <property type="entry name" value="GroEL-intermediate domain like"/>
    <property type="match status" value="1"/>
</dbReference>
<feature type="binding site" evidence="9">
    <location>
        <begin position="86"/>
        <end position="90"/>
    </location>
    <ligand>
        <name>ATP</name>
        <dbReference type="ChEBI" id="CHEBI:30616"/>
    </ligand>
</feature>
<accession>A0A918LC06</accession>
<evidence type="ECO:0000313" key="13">
    <source>
        <dbReference type="Proteomes" id="UP000653493"/>
    </source>
</evidence>
<keyword evidence="4 9" id="KW-0547">Nucleotide-binding</keyword>
<dbReference type="NCBIfam" id="NF009487">
    <property type="entry name" value="PRK12849.1"/>
    <property type="match status" value="1"/>
</dbReference>
<dbReference type="AlphaFoldDB" id="A0A918LC06"/>
<dbReference type="GO" id="GO:0042026">
    <property type="term" value="P:protein refolding"/>
    <property type="evidence" value="ECO:0007669"/>
    <property type="project" value="UniProtKB-UniRule"/>
</dbReference>
<dbReference type="InterPro" id="IPR027409">
    <property type="entry name" value="GroEL-like_apical_dom_sf"/>
</dbReference>
<comment type="subcellular location">
    <subcellularLocation>
        <location evidence="2">Cell surface</location>
    </subcellularLocation>
    <subcellularLocation>
        <location evidence="9">Cytoplasm</location>
    </subcellularLocation>
    <subcellularLocation>
        <location evidence="8">Secreted</location>
        <location evidence="8">Capsule</location>
    </subcellularLocation>
    <subcellularLocation>
        <location evidence="1">Secreted</location>
        <location evidence="1">Cell wall</location>
    </subcellularLocation>
</comment>
<evidence type="ECO:0000256" key="1">
    <source>
        <dbReference type="ARBA" id="ARBA00004191"/>
    </source>
</evidence>
<dbReference type="GO" id="GO:0140662">
    <property type="term" value="F:ATP-dependent protein folding chaperone"/>
    <property type="evidence" value="ECO:0007669"/>
    <property type="project" value="InterPro"/>
</dbReference>
<evidence type="ECO:0000256" key="3">
    <source>
        <dbReference type="ARBA" id="ARBA00006607"/>
    </source>
</evidence>
<dbReference type="Proteomes" id="UP000653493">
    <property type="component" value="Unassembled WGS sequence"/>
</dbReference>
<evidence type="ECO:0000256" key="9">
    <source>
        <dbReference type="HAMAP-Rule" id="MF_00600"/>
    </source>
</evidence>
<name>A0A918LC06_STRGD</name>
<dbReference type="InterPro" id="IPR001844">
    <property type="entry name" value="Cpn60/GroEL"/>
</dbReference>
<organism evidence="12 13">
    <name type="scientific">Streptomyces griseoviridis</name>
    <dbReference type="NCBI Taxonomy" id="45398"/>
    <lineage>
        <taxon>Bacteria</taxon>
        <taxon>Bacillati</taxon>
        <taxon>Actinomycetota</taxon>
        <taxon>Actinomycetes</taxon>
        <taxon>Kitasatosporales</taxon>
        <taxon>Streptomycetaceae</taxon>
        <taxon>Streptomyces</taxon>
    </lineage>
</organism>